<evidence type="ECO:0000256" key="2">
    <source>
        <dbReference type="ARBA" id="ARBA00006175"/>
    </source>
</evidence>
<dbReference type="PRINTS" id="PR00783">
    <property type="entry name" value="MINTRINSICP"/>
</dbReference>
<dbReference type="Proteomes" id="UP000198769">
    <property type="component" value="Unassembled WGS sequence"/>
</dbReference>
<evidence type="ECO:0000313" key="9">
    <source>
        <dbReference type="EMBL" id="SFN49812.1"/>
    </source>
</evidence>
<evidence type="ECO:0000256" key="5">
    <source>
        <dbReference type="ARBA" id="ARBA00022989"/>
    </source>
</evidence>
<feature type="transmembrane region" description="Helical" evidence="8">
    <location>
        <begin position="172"/>
        <end position="196"/>
    </location>
</feature>
<keyword evidence="10" id="KW-1185">Reference proteome</keyword>
<dbReference type="NCBIfam" id="TIGR00861">
    <property type="entry name" value="MIP"/>
    <property type="match status" value="1"/>
</dbReference>
<dbReference type="InterPro" id="IPR000425">
    <property type="entry name" value="MIP"/>
</dbReference>
<dbReference type="SUPFAM" id="SSF81338">
    <property type="entry name" value="Aquaporin-like"/>
    <property type="match status" value="1"/>
</dbReference>
<evidence type="ECO:0000256" key="8">
    <source>
        <dbReference type="SAM" id="Phobius"/>
    </source>
</evidence>
<dbReference type="Pfam" id="PF00230">
    <property type="entry name" value="MIP"/>
    <property type="match status" value="1"/>
</dbReference>
<dbReference type="EMBL" id="FOVD01000004">
    <property type="protein sequence ID" value="SFN49812.1"/>
    <property type="molecule type" value="Genomic_DNA"/>
</dbReference>
<accession>A0A1I4ZHS0</accession>
<keyword evidence="4 7" id="KW-0812">Transmembrane</keyword>
<dbReference type="InterPro" id="IPR022357">
    <property type="entry name" value="MIP_CS"/>
</dbReference>
<comment type="similarity">
    <text evidence="2 7">Belongs to the MIP/aquaporin (TC 1.A.8) family.</text>
</comment>
<feature type="transmembrane region" description="Helical" evidence="8">
    <location>
        <begin position="134"/>
        <end position="152"/>
    </location>
</feature>
<gene>
    <name evidence="9" type="ORF">SAMN05421594_3001</name>
</gene>
<dbReference type="PANTHER" id="PTHR43829">
    <property type="entry name" value="AQUAPORIN OR AQUAGLYCEROPORIN RELATED"/>
    <property type="match status" value="1"/>
</dbReference>
<dbReference type="GO" id="GO:0015254">
    <property type="term" value="F:glycerol channel activity"/>
    <property type="evidence" value="ECO:0007669"/>
    <property type="project" value="TreeGrafter"/>
</dbReference>
<dbReference type="PANTHER" id="PTHR43829:SF9">
    <property type="entry name" value="AQUAPORIN-9"/>
    <property type="match status" value="1"/>
</dbReference>
<keyword evidence="3 7" id="KW-0813">Transport</keyword>
<evidence type="ECO:0000256" key="1">
    <source>
        <dbReference type="ARBA" id="ARBA00004141"/>
    </source>
</evidence>
<name>A0A1I4ZHS0_CHROL</name>
<feature type="transmembrane region" description="Helical" evidence="8">
    <location>
        <begin position="82"/>
        <end position="103"/>
    </location>
</feature>
<feature type="transmembrane region" description="Helical" evidence="8">
    <location>
        <begin position="6"/>
        <end position="27"/>
    </location>
</feature>
<evidence type="ECO:0000256" key="6">
    <source>
        <dbReference type="ARBA" id="ARBA00023136"/>
    </source>
</evidence>
<dbReference type="InterPro" id="IPR050363">
    <property type="entry name" value="MIP/Aquaporin"/>
</dbReference>
<feature type="transmembrane region" description="Helical" evidence="8">
    <location>
        <begin position="39"/>
        <end position="62"/>
    </location>
</feature>
<evidence type="ECO:0000256" key="4">
    <source>
        <dbReference type="ARBA" id="ARBA00022692"/>
    </source>
</evidence>
<dbReference type="GO" id="GO:0005886">
    <property type="term" value="C:plasma membrane"/>
    <property type="evidence" value="ECO:0007669"/>
    <property type="project" value="TreeGrafter"/>
</dbReference>
<protein>
    <submittedName>
        <fullName evidence="9">Glycerol uptake facilitator protein</fullName>
    </submittedName>
</protein>
<dbReference type="AlphaFoldDB" id="A0A1I4ZHS0"/>
<reference evidence="10" key="1">
    <citation type="submission" date="2016-10" db="EMBL/GenBank/DDBJ databases">
        <authorList>
            <person name="Varghese N."/>
            <person name="Submissions S."/>
        </authorList>
    </citation>
    <scope>NUCLEOTIDE SEQUENCE [LARGE SCALE GENOMIC DNA]</scope>
    <source>
        <strain evidence="10">DSM 25575</strain>
    </source>
</reference>
<organism evidence="9 10">
    <name type="scientific">Chryseobacterium oleae</name>
    <dbReference type="NCBI Taxonomy" id="491207"/>
    <lineage>
        <taxon>Bacteria</taxon>
        <taxon>Pseudomonadati</taxon>
        <taxon>Bacteroidota</taxon>
        <taxon>Flavobacteriia</taxon>
        <taxon>Flavobacteriales</taxon>
        <taxon>Weeksellaceae</taxon>
        <taxon>Chryseobacterium group</taxon>
        <taxon>Chryseobacterium</taxon>
    </lineage>
</organism>
<evidence type="ECO:0000256" key="3">
    <source>
        <dbReference type="ARBA" id="ARBA00022448"/>
    </source>
</evidence>
<keyword evidence="5 8" id="KW-1133">Transmembrane helix</keyword>
<feature type="transmembrane region" description="Helical" evidence="8">
    <location>
        <begin position="217"/>
        <end position="242"/>
    </location>
</feature>
<keyword evidence="6 8" id="KW-0472">Membrane</keyword>
<dbReference type="RefSeq" id="WP_034726001.1">
    <property type="nucleotide sequence ID" value="NZ_FOVD01000004.1"/>
</dbReference>
<dbReference type="Gene3D" id="1.20.1080.10">
    <property type="entry name" value="Glycerol uptake facilitator protein"/>
    <property type="match status" value="1"/>
</dbReference>
<sequence length="243" mass="25219">MNPFTAELIGTMLMILLGNGVVANVVLKDTKGNNSGWIVITTAWALAVFVGVTVAGPVSGAHLNPAVSIGLAVAGKFSWDLVPTYIAAQFLGAMLGAFLVWLFNKDHFAITEDGGAKLACFSTGPAIRNTFSNLISEIIGTFVLVFVIFHFSDPSIALNADPTAKVGLGSVGALPVTLLVWAIGLSLGGTTGYAINPARDLGPRIMHAILPVKGSSDWGYAWIPVAGPILGCIIAAVLYGILK</sequence>
<dbReference type="InterPro" id="IPR023271">
    <property type="entry name" value="Aquaporin-like"/>
</dbReference>
<evidence type="ECO:0000256" key="7">
    <source>
        <dbReference type="RuleBase" id="RU000477"/>
    </source>
</evidence>
<comment type="subcellular location">
    <subcellularLocation>
        <location evidence="1">Membrane</location>
        <topology evidence="1">Multi-pass membrane protein</topology>
    </subcellularLocation>
</comment>
<proteinExistence type="inferred from homology"/>
<dbReference type="OrthoDB" id="9807293at2"/>
<dbReference type="PROSITE" id="PS00221">
    <property type="entry name" value="MIP"/>
    <property type="match status" value="1"/>
</dbReference>
<evidence type="ECO:0000313" key="10">
    <source>
        <dbReference type="Proteomes" id="UP000198769"/>
    </source>
</evidence>